<keyword evidence="2" id="KW-1185">Reference proteome</keyword>
<name>A0ACB7SWP3_HYAAI</name>
<evidence type="ECO:0000313" key="1">
    <source>
        <dbReference type="EMBL" id="KAH6939143.1"/>
    </source>
</evidence>
<gene>
    <name evidence="1" type="ORF">HPB50_016115</name>
</gene>
<proteinExistence type="predicted"/>
<organism evidence="1 2">
    <name type="scientific">Hyalomma asiaticum</name>
    <name type="common">Tick</name>
    <dbReference type="NCBI Taxonomy" id="266040"/>
    <lineage>
        <taxon>Eukaryota</taxon>
        <taxon>Metazoa</taxon>
        <taxon>Ecdysozoa</taxon>
        <taxon>Arthropoda</taxon>
        <taxon>Chelicerata</taxon>
        <taxon>Arachnida</taxon>
        <taxon>Acari</taxon>
        <taxon>Parasitiformes</taxon>
        <taxon>Ixodida</taxon>
        <taxon>Ixodoidea</taxon>
        <taxon>Ixodidae</taxon>
        <taxon>Hyalomminae</taxon>
        <taxon>Hyalomma</taxon>
    </lineage>
</organism>
<dbReference type="EMBL" id="CM023482">
    <property type="protein sequence ID" value="KAH6939143.1"/>
    <property type="molecule type" value="Genomic_DNA"/>
</dbReference>
<evidence type="ECO:0000313" key="2">
    <source>
        <dbReference type="Proteomes" id="UP000821845"/>
    </source>
</evidence>
<dbReference type="Proteomes" id="UP000821845">
    <property type="component" value="Chromosome 2"/>
</dbReference>
<sequence length="182" mass="20341">MRHTVPGLPQADKKRNDMNPSQRKVARVQIAVSVPTLLSSLRHLLSFGLLLPVRDEKNRQCGRENTDEAVTQGEDEEEGHNMARKAEGRERSERSTSARNNGGRERDDCESATGKTVQRLATRTGYVTRTETKESSEKRVTPCSHENEEPCRVAPFATALQCRLNKEEDGTPRIAGAQMARN</sequence>
<comment type="caution">
    <text evidence="1">The sequence shown here is derived from an EMBL/GenBank/DDBJ whole genome shotgun (WGS) entry which is preliminary data.</text>
</comment>
<accession>A0ACB7SWP3</accession>
<protein>
    <submittedName>
        <fullName evidence="1">Uncharacterized protein</fullName>
    </submittedName>
</protein>
<reference evidence="1" key="1">
    <citation type="submission" date="2020-05" db="EMBL/GenBank/DDBJ databases">
        <title>Large-scale comparative analyses of tick genomes elucidate their genetic diversity and vector capacities.</title>
        <authorList>
            <person name="Jia N."/>
            <person name="Wang J."/>
            <person name="Shi W."/>
            <person name="Du L."/>
            <person name="Sun Y."/>
            <person name="Zhan W."/>
            <person name="Jiang J."/>
            <person name="Wang Q."/>
            <person name="Zhang B."/>
            <person name="Ji P."/>
            <person name="Sakyi L.B."/>
            <person name="Cui X."/>
            <person name="Yuan T."/>
            <person name="Jiang B."/>
            <person name="Yang W."/>
            <person name="Lam T.T.-Y."/>
            <person name="Chang Q."/>
            <person name="Ding S."/>
            <person name="Wang X."/>
            <person name="Zhu J."/>
            <person name="Ruan X."/>
            <person name="Zhao L."/>
            <person name="Wei J."/>
            <person name="Que T."/>
            <person name="Du C."/>
            <person name="Cheng J."/>
            <person name="Dai P."/>
            <person name="Han X."/>
            <person name="Huang E."/>
            <person name="Gao Y."/>
            <person name="Liu J."/>
            <person name="Shao H."/>
            <person name="Ye R."/>
            <person name="Li L."/>
            <person name="Wei W."/>
            <person name="Wang X."/>
            <person name="Wang C."/>
            <person name="Yang T."/>
            <person name="Huo Q."/>
            <person name="Li W."/>
            <person name="Guo W."/>
            <person name="Chen H."/>
            <person name="Zhou L."/>
            <person name="Ni X."/>
            <person name="Tian J."/>
            <person name="Zhou Y."/>
            <person name="Sheng Y."/>
            <person name="Liu T."/>
            <person name="Pan Y."/>
            <person name="Xia L."/>
            <person name="Li J."/>
            <person name="Zhao F."/>
            <person name="Cao W."/>
        </authorList>
    </citation>
    <scope>NUCLEOTIDE SEQUENCE</scope>
    <source>
        <strain evidence="1">Hyas-2018</strain>
    </source>
</reference>